<name>A0A381R2I2_9ZZZZ</name>
<dbReference type="Pfam" id="PF01425">
    <property type="entry name" value="Amidase"/>
    <property type="match status" value="1"/>
</dbReference>
<dbReference type="Gene3D" id="3.90.1300.10">
    <property type="entry name" value="Amidase signature (AS) domain"/>
    <property type="match status" value="1"/>
</dbReference>
<sequence>PTYYVIAPAECSSNLARYDGIRFGYRHKDDGRSNLDDYYLTNRQIGFGAEVKRRIITGTYVLSAGYYDAYYLQAQKVRQLISQDFKRAFLDVDAIIGPTTQTPAFKIGEKIDDPVTMYMNDIYTISANLVGLPAISHPCGFIDGLPIGVQIITPHFAECDLLNLTHLYQQKTDWHNQQPDINNTNDDN</sequence>
<evidence type="ECO:0000313" key="2">
    <source>
        <dbReference type="EMBL" id="SUZ85902.1"/>
    </source>
</evidence>
<dbReference type="PANTHER" id="PTHR11895">
    <property type="entry name" value="TRANSAMIDASE"/>
    <property type="match status" value="1"/>
</dbReference>
<organism evidence="2">
    <name type="scientific">marine metagenome</name>
    <dbReference type="NCBI Taxonomy" id="408172"/>
    <lineage>
        <taxon>unclassified sequences</taxon>
        <taxon>metagenomes</taxon>
        <taxon>ecological metagenomes</taxon>
    </lineage>
</organism>
<dbReference type="GO" id="GO:0003824">
    <property type="term" value="F:catalytic activity"/>
    <property type="evidence" value="ECO:0007669"/>
    <property type="project" value="InterPro"/>
</dbReference>
<reference evidence="2" key="1">
    <citation type="submission" date="2018-05" db="EMBL/GenBank/DDBJ databases">
        <authorList>
            <person name="Lanie J.A."/>
            <person name="Ng W.-L."/>
            <person name="Kazmierczak K.M."/>
            <person name="Andrzejewski T.M."/>
            <person name="Davidsen T.M."/>
            <person name="Wayne K.J."/>
            <person name="Tettelin H."/>
            <person name="Glass J.I."/>
            <person name="Rusch D."/>
            <person name="Podicherti R."/>
            <person name="Tsui H.-C.T."/>
            <person name="Winkler M.E."/>
        </authorList>
    </citation>
    <scope>NUCLEOTIDE SEQUENCE</scope>
</reference>
<feature type="domain" description="Amidase" evidence="1">
    <location>
        <begin position="2"/>
        <end position="162"/>
    </location>
</feature>
<dbReference type="SUPFAM" id="SSF75304">
    <property type="entry name" value="Amidase signature (AS) enzymes"/>
    <property type="match status" value="1"/>
</dbReference>
<proteinExistence type="predicted"/>
<dbReference type="InterPro" id="IPR023631">
    <property type="entry name" value="Amidase_dom"/>
</dbReference>
<dbReference type="PANTHER" id="PTHR11895:SF151">
    <property type="entry name" value="GLUTAMYL-TRNA(GLN) AMIDOTRANSFERASE SUBUNIT A"/>
    <property type="match status" value="1"/>
</dbReference>
<feature type="non-terminal residue" evidence="2">
    <location>
        <position position="1"/>
    </location>
</feature>
<dbReference type="InterPro" id="IPR000120">
    <property type="entry name" value="Amidase"/>
</dbReference>
<dbReference type="EMBL" id="UINC01001656">
    <property type="protein sequence ID" value="SUZ85902.1"/>
    <property type="molecule type" value="Genomic_DNA"/>
</dbReference>
<protein>
    <recommendedName>
        <fullName evidence="1">Amidase domain-containing protein</fullName>
    </recommendedName>
</protein>
<gene>
    <name evidence="2" type="ORF">METZ01_LOCUS38756</name>
</gene>
<dbReference type="AlphaFoldDB" id="A0A381R2I2"/>
<accession>A0A381R2I2</accession>
<evidence type="ECO:0000259" key="1">
    <source>
        <dbReference type="Pfam" id="PF01425"/>
    </source>
</evidence>
<dbReference type="InterPro" id="IPR036928">
    <property type="entry name" value="AS_sf"/>
</dbReference>